<gene>
    <name evidence="2" type="ORF">COCON_G00051840</name>
</gene>
<name>A0A9Q1DVL3_CONCO</name>
<organism evidence="2 3">
    <name type="scientific">Conger conger</name>
    <name type="common">Conger eel</name>
    <name type="synonym">Muraena conger</name>
    <dbReference type="NCBI Taxonomy" id="82655"/>
    <lineage>
        <taxon>Eukaryota</taxon>
        <taxon>Metazoa</taxon>
        <taxon>Chordata</taxon>
        <taxon>Craniata</taxon>
        <taxon>Vertebrata</taxon>
        <taxon>Euteleostomi</taxon>
        <taxon>Actinopterygii</taxon>
        <taxon>Neopterygii</taxon>
        <taxon>Teleostei</taxon>
        <taxon>Anguilliformes</taxon>
        <taxon>Congridae</taxon>
        <taxon>Conger</taxon>
    </lineage>
</organism>
<evidence type="ECO:0000313" key="3">
    <source>
        <dbReference type="Proteomes" id="UP001152803"/>
    </source>
</evidence>
<keyword evidence="3" id="KW-1185">Reference proteome</keyword>
<proteinExistence type="predicted"/>
<evidence type="ECO:0000256" key="1">
    <source>
        <dbReference type="SAM" id="MobiDB-lite"/>
    </source>
</evidence>
<comment type="caution">
    <text evidence="2">The sequence shown here is derived from an EMBL/GenBank/DDBJ whole genome shotgun (WGS) entry which is preliminary data.</text>
</comment>
<feature type="compositionally biased region" description="Basic and acidic residues" evidence="1">
    <location>
        <begin position="24"/>
        <end position="35"/>
    </location>
</feature>
<dbReference type="AlphaFoldDB" id="A0A9Q1DVL3"/>
<sequence length="91" mass="10153">MGNHLCRILKKQREDTNGDMGTAIDRENRDGRNSSEEVLYTTIDHSNATTQRKMEHDSDDGCDYTIINVPSGPACKASVKEEGTDDYVLMS</sequence>
<evidence type="ECO:0000313" key="2">
    <source>
        <dbReference type="EMBL" id="KAJ8282665.1"/>
    </source>
</evidence>
<dbReference type="EMBL" id="JAFJMO010000003">
    <property type="protein sequence ID" value="KAJ8282665.1"/>
    <property type="molecule type" value="Genomic_DNA"/>
</dbReference>
<dbReference type="OrthoDB" id="8823624at2759"/>
<protein>
    <submittedName>
        <fullName evidence="2">Uncharacterized protein</fullName>
    </submittedName>
</protein>
<dbReference type="Proteomes" id="UP001152803">
    <property type="component" value="Unassembled WGS sequence"/>
</dbReference>
<reference evidence="2" key="1">
    <citation type="journal article" date="2023" name="Science">
        <title>Genome structures resolve the early diversification of teleost fishes.</title>
        <authorList>
            <person name="Parey E."/>
            <person name="Louis A."/>
            <person name="Montfort J."/>
            <person name="Bouchez O."/>
            <person name="Roques C."/>
            <person name="Iampietro C."/>
            <person name="Lluch J."/>
            <person name="Castinel A."/>
            <person name="Donnadieu C."/>
            <person name="Desvignes T."/>
            <person name="Floi Bucao C."/>
            <person name="Jouanno E."/>
            <person name="Wen M."/>
            <person name="Mejri S."/>
            <person name="Dirks R."/>
            <person name="Jansen H."/>
            <person name="Henkel C."/>
            <person name="Chen W.J."/>
            <person name="Zahm M."/>
            <person name="Cabau C."/>
            <person name="Klopp C."/>
            <person name="Thompson A.W."/>
            <person name="Robinson-Rechavi M."/>
            <person name="Braasch I."/>
            <person name="Lecointre G."/>
            <person name="Bobe J."/>
            <person name="Postlethwait J.H."/>
            <person name="Berthelot C."/>
            <person name="Roest Crollius H."/>
            <person name="Guiguen Y."/>
        </authorList>
    </citation>
    <scope>NUCLEOTIDE SEQUENCE</scope>
    <source>
        <strain evidence="2">Concon-B</strain>
    </source>
</reference>
<accession>A0A9Q1DVL3</accession>
<feature type="region of interest" description="Disordered" evidence="1">
    <location>
        <begin position="12"/>
        <end position="36"/>
    </location>
</feature>